<gene>
    <name evidence="1" type="ORF">IRI77_36835</name>
</gene>
<name>A0A7S7NR42_PALFE</name>
<dbReference type="RefSeq" id="WP_194449905.1">
    <property type="nucleotide sequence ID" value="NZ_CP063849.1"/>
</dbReference>
<dbReference type="InterPro" id="IPR050066">
    <property type="entry name" value="UvrABC_protein_C"/>
</dbReference>
<dbReference type="PANTHER" id="PTHR30562">
    <property type="entry name" value="UVRC/OXIDOREDUCTASE"/>
    <property type="match status" value="1"/>
</dbReference>
<sequence length="369" mass="42520">MGATILDPPFDLDAVPDRPAVFLIHPREGNPYLARTALLRRRLKRLLLPKAGLSRLLNLSEVATRVEYHLTASRLGSSLTYYELARQHFPDNYPQMIKLRLAPFVKVLLGNAYPRTTITTRLSVSQAFQYGPFRSRVTAERFEQELLDLFQVRRCQDDLKVSTDHPGCIYGEMMRCLRPCQDVVGPEEYRSEVDRLVHFLQTSGQSLLEPVARARDRFSEELDFEQAQRQHQRYHRIEQVLKLRDDLVDDVDRVCGAAVAPSVEPGCVELLFLLKGVWQTPVEFKVAATGRDAIPLDRRLRELVAGLEAPRVTIRERAEHLSLLSRWYYSSWRDADWIEFSKLEDLPYRRLVRAISKTAAAVQTTLFES</sequence>
<dbReference type="Proteomes" id="UP000593892">
    <property type="component" value="Chromosome"/>
</dbReference>
<evidence type="ECO:0000313" key="2">
    <source>
        <dbReference type="Proteomes" id="UP000593892"/>
    </source>
</evidence>
<proteinExistence type="predicted"/>
<organism evidence="1 2">
    <name type="scientific">Paludibaculum fermentans</name>
    <dbReference type="NCBI Taxonomy" id="1473598"/>
    <lineage>
        <taxon>Bacteria</taxon>
        <taxon>Pseudomonadati</taxon>
        <taxon>Acidobacteriota</taxon>
        <taxon>Terriglobia</taxon>
        <taxon>Bryobacterales</taxon>
        <taxon>Bryobacteraceae</taxon>
        <taxon>Paludibaculum</taxon>
    </lineage>
</organism>
<dbReference type="PANTHER" id="PTHR30562:SF1">
    <property type="entry name" value="UVRABC SYSTEM PROTEIN C"/>
    <property type="match status" value="1"/>
</dbReference>
<protein>
    <recommendedName>
        <fullName evidence="3">UVR domain-containing protein</fullName>
    </recommendedName>
</protein>
<reference evidence="1 2" key="1">
    <citation type="submission" date="2020-10" db="EMBL/GenBank/DDBJ databases">
        <title>Complete genome sequence of Paludibaculum fermentans P105T, a facultatively anaerobic acidobacterium capable of dissimilatory Fe(III) reduction.</title>
        <authorList>
            <person name="Dedysh S.N."/>
            <person name="Beletsky A.V."/>
            <person name="Kulichevskaya I.S."/>
            <person name="Mardanov A.V."/>
            <person name="Ravin N.V."/>
        </authorList>
    </citation>
    <scope>NUCLEOTIDE SEQUENCE [LARGE SCALE GENOMIC DNA]</scope>
    <source>
        <strain evidence="1 2">P105</strain>
    </source>
</reference>
<dbReference type="GO" id="GO:0009380">
    <property type="term" value="C:excinuclease repair complex"/>
    <property type="evidence" value="ECO:0007669"/>
    <property type="project" value="TreeGrafter"/>
</dbReference>
<evidence type="ECO:0008006" key="3">
    <source>
        <dbReference type="Google" id="ProtNLM"/>
    </source>
</evidence>
<evidence type="ECO:0000313" key="1">
    <source>
        <dbReference type="EMBL" id="QOY88242.1"/>
    </source>
</evidence>
<accession>A0A7S7NR42</accession>
<keyword evidence="2" id="KW-1185">Reference proteome</keyword>
<dbReference type="EMBL" id="CP063849">
    <property type="protein sequence ID" value="QOY88242.1"/>
    <property type="molecule type" value="Genomic_DNA"/>
</dbReference>
<dbReference type="AlphaFoldDB" id="A0A7S7NR42"/>
<dbReference type="GO" id="GO:0006974">
    <property type="term" value="P:DNA damage response"/>
    <property type="evidence" value="ECO:0007669"/>
    <property type="project" value="TreeGrafter"/>
</dbReference>
<dbReference type="KEGG" id="pfer:IRI77_36835"/>